<evidence type="ECO:0000259" key="4">
    <source>
        <dbReference type="Pfam" id="PF21254"/>
    </source>
</evidence>
<evidence type="ECO:0000259" key="3">
    <source>
        <dbReference type="Pfam" id="PF13472"/>
    </source>
</evidence>
<dbReference type="InterPro" id="IPR008979">
    <property type="entry name" value="Galactose-bd-like_sf"/>
</dbReference>
<dbReference type="Proteomes" id="UP000184236">
    <property type="component" value="Unassembled WGS sequence"/>
</dbReference>
<feature type="domain" description="Beta-agarase/YXIM esterase-like galactose-binding" evidence="4">
    <location>
        <begin position="24"/>
        <end position="113"/>
    </location>
</feature>
<dbReference type="Pfam" id="PF21254">
    <property type="entry name" value="AGA-YXIM_GBD"/>
    <property type="match status" value="1"/>
</dbReference>
<evidence type="ECO:0000256" key="2">
    <source>
        <dbReference type="ARBA" id="ARBA00022801"/>
    </source>
</evidence>
<dbReference type="InterPro" id="IPR049033">
    <property type="entry name" value="AGA-YXIM_GBD"/>
</dbReference>
<accession>A0A1M4TT82</accession>
<evidence type="ECO:0000256" key="1">
    <source>
        <dbReference type="ARBA" id="ARBA00008668"/>
    </source>
</evidence>
<dbReference type="STRING" id="1302685.SAMN05444408_101556"/>
<dbReference type="PANTHER" id="PTHR43695:SF1">
    <property type="entry name" value="RHAMNOGALACTURONAN ACETYLESTERASE"/>
    <property type="match status" value="1"/>
</dbReference>
<sequence>MMKKELSFFILFFCSLYFGQQSGFKFDFGGGRVENGFIPIISTSKFDKNIGYGFMDISALQSVDNGGNALTGDFITSNKPFYFSVIIPEGNYNIQLNLGDKKGTSETTVRVENRRLMLNDVKTKQGEIVEKTITVHVKDSIIRNQKGEKIGMVKLKPRERKYLHWDNLLTIEFNDKAPKVCSLIIQPNKKAKTIYLTGDSTVVDAQYEPWASWGQILPYFFIPNEVVIANYAESGETLKAFEDRHRIDKIWTQLKPGDYLFIQFGHNDQKAGNSIKSGYRKRLKEWIQKTKQLGAIPVLVTSMNRRVFDENDKIVNTLDDFPDAMRKIAKEEKVDIIDLNALSKTLFEAMGPEAAKKAFVYYPANAYPNQPNVLADDTHFNPYGAYELAKCVVKSIVDQNLPLEKYISKNYKNFNPNKPDDVNKFHWPESVFMESLKPDGN</sequence>
<dbReference type="RefSeq" id="WP_228408445.1">
    <property type="nucleotide sequence ID" value="NZ_FQVO01000001.1"/>
</dbReference>
<dbReference type="EMBL" id="FQVO01000001">
    <property type="protein sequence ID" value="SHE47710.1"/>
    <property type="molecule type" value="Genomic_DNA"/>
</dbReference>
<dbReference type="Pfam" id="PF13472">
    <property type="entry name" value="Lipase_GDSL_2"/>
    <property type="match status" value="1"/>
</dbReference>
<organism evidence="5 6">
    <name type="scientific">Chryseobacterium takakiae</name>
    <dbReference type="NCBI Taxonomy" id="1302685"/>
    <lineage>
        <taxon>Bacteria</taxon>
        <taxon>Pseudomonadati</taxon>
        <taxon>Bacteroidota</taxon>
        <taxon>Flavobacteriia</taxon>
        <taxon>Flavobacteriales</taxon>
        <taxon>Weeksellaceae</taxon>
        <taxon>Chryseobacterium group</taxon>
        <taxon>Chryseobacterium</taxon>
    </lineage>
</organism>
<dbReference type="CDD" id="cd01821">
    <property type="entry name" value="Rhamnogalacturan_acetylesterase_like"/>
    <property type="match status" value="1"/>
</dbReference>
<dbReference type="SUPFAM" id="SSF52266">
    <property type="entry name" value="SGNH hydrolase"/>
    <property type="match status" value="1"/>
</dbReference>
<dbReference type="Gene3D" id="2.60.120.430">
    <property type="entry name" value="Galactose-binding lectin"/>
    <property type="match status" value="1"/>
</dbReference>
<dbReference type="SUPFAM" id="SSF49785">
    <property type="entry name" value="Galactose-binding domain-like"/>
    <property type="match status" value="1"/>
</dbReference>
<keyword evidence="6" id="KW-1185">Reference proteome</keyword>
<gene>
    <name evidence="5" type="ORF">SAMN05444408_101556</name>
</gene>
<name>A0A1M4TT82_9FLAO</name>
<evidence type="ECO:0000313" key="6">
    <source>
        <dbReference type="Proteomes" id="UP000184236"/>
    </source>
</evidence>
<feature type="domain" description="SGNH hydrolase-type esterase" evidence="3">
    <location>
        <begin position="198"/>
        <end position="384"/>
    </location>
</feature>
<protein>
    <submittedName>
        <fullName evidence="5">Lysophospholipase L1</fullName>
    </submittedName>
</protein>
<dbReference type="PANTHER" id="PTHR43695">
    <property type="entry name" value="PUTATIVE (AFU_ORTHOLOGUE AFUA_2G17250)-RELATED"/>
    <property type="match status" value="1"/>
</dbReference>
<comment type="similarity">
    <text evidence="1">Belongs to the 'GDSL' lipolytic enzyme family.</text>
</comment>
<dbReference type="InterPro" id="IPR037459">
    <property type="entry name" value="RhgT-like"/>
</dbReference>
<evidence type="ECO:0000313" key="5">
    <source>
        <dbReference type="EMBL" id="SHE47710.1"/>
    </source>
</evidence>
<proteinExistence type="inferred from homology"/>
<dbReference type="InterPro" id="IPR013830">
    <property type="entry name" value="SGNH_hydro"/>
</dbReference>
<dbReference type="Gene3D" id="3.40.50.1110">
    <property type="entry name" value="SGNH hydrolase"/>
    <property type="match status" value="1"/>
</dbReference>
<keyword evidence="2" id="KW-0378">Hydrolase</keyword>
<reference evidence="6" key="1">
    <citation type="submission" date="2016-11" db="EMBL/GenBank/DDBJ databases">
        <authorList>
            <person name="Varghese N."/>
            <person name="Submissions S."/>
        </authorList>
    </citation>
    <scope>NUCLEOTIDE SEQUENCE [LARGE SCALE GENOMIC DNA]</scope>
    <source>
        <strain evidence="6">DSM 26898</strain>
    </source>
</reference>
<dbReference type="GO" id="GO:0016788">
    <property type="term" value="F:hydrolase activity, acting on ester bonds"/>
    <property type="evidence" value="ECO:0007669"/>
    <property type="project" value="UniProtKB-ARBA"/>
</dbReference>
<dbReference type="AlphaFoldDB" id="A0A1M4TT82"/>
<dbReference type="InterPro" id="IPR036514">
    <property type="entry name" value="SGNH_hydro_sf"/>
</dbReference>